<dbReference type="AlphaFoldDB" id="A0A975H7Y0"/>
<gene>
    <name evidence="1" type="ORF">J3359_09135</name>
</gene>
<accession>A0A975H7Y0</accession>
<dbReference type="Proteomes" id="UP000663920">
    <property type="component" value="Chromosome"/>
</dbReference>
<evidence type="ECO:0000313" key="1">
    <source>
        <dbReference type="EMBL" id="QTE21015.1"/>
    </source>
</evidence>
<reference evidence="1 2" key="1">
    <citation type="submission" date="2021-03" db="EMBL/GenBank/DDBJ databases">
        <title>Complete genome of Polaribacter_sp.SM13.</title>
        <authorList>
            <person name="Jeong S.W."/>
            <person name="Bae J.W."/>
        </authorList>
    </citation>
    <scope>NUCLEOTIDE SEQUENCE [LARGE SCALE GENOMIC DNA]</scope>
    <source>
        <strain evidence="1 2">SM13</strain>
    </source>
</reference>
<sequence>MDEIQGEMNFNFFLKEKVGSRTKIVKKDIDLRLEKIFLKNDTLNFEVVNSSTKEAGKFFKGYMYKNNTNITIGLDDRVIGNNEYRSEIP</sequence>
<dbReference type="KEGG" id="pcea:J3359_09135"/>
<organism evidence="1 2">
    <name type="scientific">Polaribacter cellanae</name>
    <dbReference type="NCBI Taxonomy" id="2818493"/>
    <lineage>
        <taxon>Bacteria</taxon>
        <taxon>Pseudomonadati</taxon>
        <taxon>Bacteroidota</taxon>
        <taxon>Flavobacteriia</taxon>
        <taxon>Flavobacteriales</taxon>
        <taxon>Flavobacteriaceae</taxon>
    </lineage>
</organism>
<dbReference type="EMBL" id="CP071869">
    <property type="protein sequence ID" value="QTE21015.1"/>
    <property type="molecule type" value="Genomic_DNA"/>
</dbReference>
<evidence type="ECO:0000313" key="2">
    <source>
        <dbReference type="Proteomes" id="UP000663920"/>
    </source>
</evidence>
<proteinExistence type="predicted"/>
<name>A0A975H7Y0_9FLAO</name>
<protein>
    <submittedName>
        <fullName evidence="1">Uncharacterized protein</fullName>
    </submittedName>
</protein>
<dbReference type="RefSeq" id="WP_208076619.1">
    <property type="nucleotide sequence ID" value="NZ_CP071869.1"/>
</dbReference>
<keyword evidence="2" id="KW-1185">Reference proteome</keyword>